<evidence type="ECO:0000313" key="2">
    <source>
        <dbReference type="EMBL" id="OHA13147.1"/>
    </source>
</evidence>
<protein>
    <recommendedName>
        <fullName evidence="4">VWFA domain-containing protein</fullName>
    </recommendedName>
</protein>
<name>A0A1G2LNE6_9BACT</name>
<organism evidence="2 3">
    <name type="scientific">Candidatus Sungbacteria bacterium RIFCSPLOWO2_12_FULL_41_11</name>
    <dbReference type="NCBI Taxonomy" id="1802286"/>
    <lineage>
        <taxon>Bacteria</taxon>
        <taxon>Candidatus Sungiibacteriota</taxon>
    </lineage>
</organism>
<accession>A0A1G2LNE6</accession>
<comment type="caution">
    <text evidence="2">The sequence shown here is derived from an EMBL/GenBank/DDBJ whole genome shotgun (WGS) entry which is preliminary data.</text>
</comment>
<evidence type="ECO:0000256" key="1">
    <source>
        <dbReference type="SAM" id="MobiDB-lite"/>
    </source>
</evidence>
<sequence length="323" mass="36061">MSEAGDYSPGVWSGHDFDSARRSYRSYAAGSYSKAVSKGVKAKDLVPKKLSTESTNPLVIITDQTGSMGEWPATMFSKLPYLEHEAKTEYMGKDVEISWGAIGDAHNGEDYPLQVRPFAKGTDLAVRLKELVIEGQGGGTTQESYELAALYYARNVNMPNAIRPLLIFIGDESPYNYVDPNQAETLAHINTKQKIKTDQVFEELKQHYSVYFVQKPYGDDHLSDGPLTGTTKRVHEDWADLVGEDHIALLGDPERVVDVIFGIMAKEAGRVKYFKKELEDRQKPEQVKSVYTALRTVHALPSANDSKRRLGDGHSVTRKSKKE</sequence>
<evidence type="ECO:0008006" key="4">
    <source>
        <dbReference type="Google" id="ProtNLM"/>
    </source>
</evidence>
<reference evidence="2 3" key="1">
    <citation type="journal article" date="2016" name="Nat. Commun.">
        <title>Thousands of microbial genomes shed light on interconnected biogeochemical processes in an aquifer system.</title>
        <authorList>
            <person name="Anantharaman K."/>
            <person name="Brown C.T."/>
            <person name="Hug L.A."/>
            <person name="Sharon I."/>
            <person name="Castelle C.J."/>
            <person name="Probst A.J."/>
            <person name="Thomas B.C."/>
            <person name="Singh A."/>
            <person name="Wilkins M.J."/>
            <person name="Karaoz U."/>
            <person name="Brodie E.L."/>
            <person name="Williams K.H."/>
            <person name="Hubbard S.S."/>
            <person name="Banfield J.F."/>
        </authorList>
    </citation>
    <scope>NUCLEOTIDE SEQUENCE [LARGE SCALE GENOMIC DNA]</scope>
</reference>
<gene>
    <name evidence="2" type="ORF">A3G49_02165</name>
</gene>
<evidence type="ECO:0000313" key="3">
    <source>
        <dbReference type="Proteomes" id="UP000177171"/>
    </source>
</evidence>
<dbReference type="Proteomes" id="UP000177171">
    <property type="component" value="Unassembled WGS sequence"/>
</dbReference>
<feature type="region of interest" description="Disordered" evidence="1">
    <location>
        <begin position="302"/>
        <end position="323"/>
    </location>
</feature>
<dbReference type="EMBL" id="MHQY01000033">
    <property type="protein sequence ID" value="OHA13147.1"/>
    <property type="molecule type" value="Genomic_DNA"/>
</dbReference>
<dbReference type="AlphaFoldDB" id="A0A1G2LNE6"/>
<proteinExistence type="predicted"/>